<evidence type="ECO:0000313" key="1">
    <source>
        <dbReference type="EMBL" id="ASV67606.1"/>
    </source>
</evidence>
<keyword evidence="2" id="KW-1185">Reference proteome</keyword>
<dbReference type="RefSeq" id="WP_095371181.1">
    <property type="nucleotide sequence ID" value="NZ_CP022983.1"/>
</dbReference>
<organism evidence="1 2">
    <name type="scientific">Cytobacillus kochii</name>
    <dbReference type="NCBI Taxonomy" id="859143"/>
    <lineage>
        <taxon>Bacteria</taxon>
        <taxon>Bacillati</taxon>
        <taxon>Bacillota</taxon>
        <taxon>Bacilli</taxon>
        <taxon>Bacillales</taxon>
        <taxon>Bacillaceae</taxon>
        <taxon>Cytobacillus</taxon>
    </lineage>
</organism>
<dbReference type="InterPro" id="IPR004590">
    <property type="entry name" value="ssDNA_annealing_RecT"/>
</dbReference>
<proteinExistence type="predicted"/>
<dbReference type="GO" id="GO:0006259">
    <property type="term" value="P:DNA metabolic process"/>
    <property type="evidence" value="ECO:0007669"/>
    <property type="project" value="InterPro"/>
</dbReference>
<accession>A0A248THB8</accession>
<dbReference type="GO" id="GO:0003677">
    <property type="term" value="F:DNA binding"/>
    <property type="evidence" value="ECO:0007669"/>
    <property type="project" value="InterPro"/>
</dbReference>
<dbReference type="NCBIfam" id="TIGR00616">
    <property type="entry name" value="rect"/>
    <property type="match status" value="1"/>
</dbReference>
<dbReference type="AlphaFoldDB" id="A0A248THB8"/>
<gene>
    <name evidence="1" type="ORF">CKF48_09890</name>
</gene>
<sequence length="271" mass="30347">MATNAALKNQIASKQDAAPQKVAPQALGLKGLLNAPTMKKKFEDVLDKKAPQFMSSLLNLYNGDSYLQKTDPMTVVTSAMVAATLDLPVDKNLGYAWIVPYSGKAQFQLGYKGYIQLALRTGQYKGINVIEVREGELVKWNRLTEELELNLDGATSDKVIGYCGYFKLINGFEKTVYWTRGEIEAHKKKFSKSDFGWKKDFDAMAKKTVLRNMLSKWGILSVEMQTAVSKDEQVPEMKDITEEVDQPDIIDAVPSEEKPSADIDIEFDVNE</sequence>
<dbReference type="Proteomes" id="UP000215137">
    <property type="component" value="Chromosome"/>
</dbReference>
<evidence type="ECO:0000313" key="2">
    <source>
        <dbReference type="Proteomes" id="UP000215137"/>
    </source>
</evidence>
<dbReference type="KEGG" id="bko:CKF48_09890"/>
<dbReference type="EMBL" id="CP022983">
    <property type="protein sequence ID" value="ASV67606.1"/>
    <property type="molecule type" value="Genomic_DNA"/>
</dbReference>
<name>A0A248THB8_9BACI</name>
<dbReference type="Pfam" id="PF03837">
    <property type="entry name" value="RecT"/>
    <property type="match status" value="1"/>
</dbReference>
<reference evidence="1 2" key="1">
    <citation type="submission" date="2017-08" db="EMBL/GenBank/DDBJ databases">
        <title>Complete Genome Sequence of Bacillus kochii Oregon-R-modENCODE STRAIN BDGP4, isolated from Drosophila melanogaster gut.</title>
        <authorList>
            <person name="Wan K.H."/>
            <person name="Yu C."/>
            <person name="Park S."/>
            <person name="Hammonds A.S."/>
            <person name="Booth B.W."/>
            <person name="Celniker S.E."/>
        </authorList>
    </citation>
    <scope>NUCLEOTIDE SEQUENCE [LARGE SCALE GENOMIC DNA]</scope>
    <source>
        <strain evidence="1 2">BDGP4</strain>
    </source>
</reference>
<protein>
    <submittedName>
        <fullName evidence="1">Recombinase RecT</fullName>
    </submittedName>
</protein>
<dbReference type="InterPro" id="IPR018330">
    <property type="entry name" value="RecT_fam"/>
</dbReference>
<dbReference type="OrthoDB" id="1045432at2"/>